<dbReference type="PANTHER" id="PTHR11937">
    <property type="entry name" value="ACTIN"/>
    <property type="match status" value="1"/>
</dbReference>
<organism evidence="1 2">
    <name type="scientific">Powellomyces hirtus</name>
    <dbReference type="NCBI Taxonomy" id="109895"/>
    <lineage>
        <taxon>Eukaryota</taxon>
        <taxon>Fungi</taxon>
        <taxon>Fungi incertae sedis</taxon>
        <taxon>Chytridiomycota</taxon>
        <taxon>Chytridiomycota incertae sedis</taxon>
        <taxon>Chytridiomycetes</taxon>
        <taxon>Spizellomycetales</taxon>
        <taxon>Powellomycetaceae</taxon>
        <taxon>Powellomyces</taxon>
    </lineage>
</organism>
<accession>A0A507E083</accession>
<proteinExistence type="predicted"/>
<dbReference type="Gene3D" id="3.30.420.40">
    <property type="match status" value="2"/>
</dbReference>
<dbReference type="AlphaFoldDB" id="A0A507E083"/>
<sequence>MHALPLAGDSISQRLKVLIKVYGNLLQEGAEEGVPVPDTFINTLTCENWEEMKAQMCFVGERPSTTNAPSETIHQDRRLRAYESSAPQMTWTTNGCDRLVMPGWVRERAAEILFEGDDDMRSVATIVADTLLKCPTDIRTELAQSILLIGGTCMLPGFSQRLLQEIRATLEEAKTYQSIRKLAEMIQCRKSVFAPNCAAWIGGSLIGALKITGEDISRTAFMKSPILPDWAVIQSEPSIVR</sequence>
<comment type="caution">
    <text evidence="1">The sequence shown here is derived from an EMBL/GenBank/DDBJ whole genome shotgun (WGS) entry which is preliminary data.</text>
</comment>
<reference evidence="1 2" key="1">
    <citation type="journal article" date="2019" name="Sci. Rep.">
        <title>Comparative genomics of chytrid fungi reveal insights into the obligate biotrophic and pathogenic lifestyle of Synchytrium endobioticum.</title>
        <authorList>
            <person name="van de Vossenberg B.T.L.H."/>
            <person name="Warris S."/>
            <person name="Nguyen H.D.T."/>
            <person name="van Gent-Pelzer M.P.E."/>
            <person name="Joly D.L."/>
            <person name="van de Geest H.C."/>
            <person name="Bonants P.J.M."/>
            <person name="Smith D.S."/>
            <person name="Levesque C.A."/>
            <person name="van der Lee T.A.J."/>
        </authorList>
    </citation>
    <scope>NUCLEOTIDE SEQUENCE [LARGE SCALE GENOMIC DNA]</scope>
    <source>
        <strain evidence="1 2">CBS 809.83</strain>
    </source>
</reference>
<dbReference type="InterPro" id="IPR004000">
    <property type="entry name" value="Actin"/>
</dbReference>
<evidence type="ECO:0008006" key="3">
    <source>
        <dbReference type="Google" id="ProtNLM"/>
    </source>
</evidence>
<evidence type="ECO:0000313" key="1">
    <source>
        <dbReference type="EMBL" id="TPX57082.1"/>
    </source>
</evidence>
<dbReference type="STRING" id="109895.A0A507E083"/>
<dbReference type="InterPro" id="IPR043129">
    <property type="entry name" value="ATPase_NBD"/>
</dbReference>
<dbReference type="Pfam" id="PF00022">
    <property type="entry name" value="Actin"/>
    <property type="match status" value="1"/>
</dbReference>
<dbReference type="SUPFAM" id="SSF53067">
    <property type="entry name" value="Actin-like ATPase domain"/>
    <property type="match status" value="1"/>
</dbReference>
<dbReference type="EMBL" id="QEAQ01000059">
    <property type="protein sequence ID" value="TPX57082.1"/>
    <property type="molecule type" value="Genomic_DNA"/>
</dbReference>
<evidence type="ECO:0000313" key="2">
    <source>
        <dbReference type="Proteomes" id="UP000318582"/>
    </source>
</evidence>
<keyword evidence="2" id="KW-1185">Reference proteome</keyword>
<dbReference type="Gene3D" id="3.90.640.10">
    <property type="entry name" value="Actin, Chain A, domain 4"/>
    <property type="match status" value="1"/>
</dbReference>
<gene>
    <name evidence="1" type="ORF">PhCBS80983_g04099</name>
</gene>
<dbReference type="Proteomes" id="UP000318582">
    <property type="component" value="Unassembled WGS sequence"/>
</dbReference>
<name>A0A507E083_9FUNG</name>
<protein>
    <recommendedName>
        <fullName evidence="3">Actin-related protein 8</fullName>
    </recommendedName>
</protein>